<dbReference type="PANTHER" id="PTHR42938:SF47">
    <property type="entry name" value="HYDROXYPYRUVATE REDUCTASE"/>
    <property type="match status" value="1"/>
</dbReference>
<dbReference type="eggNOG" id="COG0111">
    <property type="taxonomic scope" value="Bacteria"/>
</dbReference>
<comment type="catalytic activity">
    <reaction evidence="9">
        <text>(R)-2-hydroxyglutarate + NAD(+) = 2-oxoglutarate + NADH + H(+)</text>
        <dbReference type="Rhea" id="RHEA:49612"/>
        <dbReference type="ChEBI" id="CHEBI:15378"/>
        <dbReference type="ChEBI" id="CHEBI:15801"/>
        <dbReference type="ChEBI" id="CHEBI:16810"/>
        <dbReference type="ChEBI" id="CHEBI:57540"/>
        <dbReference type="ChEBI" id="CHEBI:57945"/>
        <dbReference type="EC" id="1.1.1.399"/>
    </reaction>
</comment>
<comment type="pathway">
    <text evidence="2">Amino-acid biosynthesis; L-serine biosynthesis; L-serine from 3-phospho-D-glycerate: step 1/3.</text>
</comment>
<dbReference type="EC" id="1.1.1.95" evidence="4"/>
<dbReference type="Gene3D" id="3.30.70.260">
    <property type="match status" value="1"/>
</dbReference>
<comment type="caution">
    <text evidence="13">The sequence shown here is derived from an EMBL/GenBank/DDBJ whole genome shotgun (WGS) entry which is preliminary data.</text>
</comment>
<evidence type="ECO:0000256" key="6">
    <source>
        <dbReference type="ARBA" id="ARBA00023002"/>
    </source>
</evidence>
<reference evidence="14" key="1">
    <citation type="submission" date="2017-05" db="EMBL/GenBank/DDBJ databases">
        <authorList>
            <person name="Barney B.M."/>
        </authorList>
    </citation>
    <scope>NUCLEOTIDE SEQUENCE [LARGE SCALE GENOMIC DNA]</scope>
    <source>
        <strain evidence="14">PSBB022</strain>
    </source>
</reference>
<feature type="domain" description="ACT" evidence="12">
    <location>
        <begin position="323"/>
        <end position="391"/>
    </location>
</feature>
<sequence length="391" mass="41867">MFKIKTYNAISVKGLNRFPREKYEVASDIGQPDAYILRSHKLHGEALPESVKAVARAGAGTNNVPVEEYTKKGVVVFNSPGANANAVKELVLTGMLLGSRGILPGMAYVNSLTHMTDADEMSKLLEKEKSNFAGFELQGKTLGIVGLGAIGSLIADAALALGMNVVGFDPALSVEAAWRLPSQVGRMENLQSLLARSDYITLHVPAIPATKHLINADTLKVCKKGATLLNFAREAIVDAHAVVESLDAGHLGKYICDFPEPILLNRHDVYAMPHIGASTEEAEENCAIMAADQLVDYLENGNIKNSVNFPAVAMDRNAEIGARITFSNENVSGVLGHVLSVLADHKVNVVDMVNKSRGDVAYNIIDVEVAPSAQVIDALAKVEHVIAVRVI</sequence>
<keyword evidence="7" id="KW-0520">NAD</keyword>
<dbReference type="CDD" id="cd12174">
    <property type="entry name" value="PGDH_like_3"/>
    <property type="match status" value="1"/>
</dbReference>
<dbReference type="InterPro" id="IPR036291">
    <property type="entry name" value="NAD(P)-bd_dom_sf"/>
</dbReference>
<dbReference type="Pfam" id="PF02826">
    <property type="entry name" value="2-Hacid_dh_C"/>
    <property type="match status" value="1"/>
</dbReference>
<dbReference type="RefSeq" id="WP_094983777.1">
    <property type="nucleotide sequence ID" value="NZ_NHNI01000001.1"/>
</dbReference>
<proteinExistence type="inferred from homology"/>
<dbReference type="Pfam" id="PF01842">
    <property type="entry name" value="ACT"/>
    <property type="match status" value="1"/>
</dbReference>
<dbReference type="SUPFAM" id="SSF51735">
    <property type="entry name" value="NAD(P)-binding Rossmann-fold domains"/>
    <property type="match status" value="1"/>
</dbReference>
<protein>
    <recommendedName>
        <fullName evidence="5">D-3-phosphoglycerate dehydrogenase</fullName>
        <ecNumber evidence="3">1.1.1.399</ecNumber>
        <ecNumber evidence="4">1.1.1.95</ecNumber>
    </recommendedName>
    <alternativeName>
        <fullName evidence="8">2-oxoglutarate reductase</fullName>
    </alternativeName>
</protein>
<dbReference type="Gene3D" id="3.40.50.720">
    <property type="entry name" value="NAD(P)-binding Rossmann-like Domain"/>
    <property type="match status" value="2"/>
</dbReference>
<dbReference type="CDD" id="cd04901">
    <property type="entry name" value="ACT_3PGDH"/>
    <property type="match status" value="1"/>
</dbReference>
<dbReference type="GO" id="GO:0004617">
    <property type="term" value="F:phosphoglycerate dehydrogenase activity"/>
    <property type="evidence" value="ECO:0007669"/>
    <property type="project" value="UniProtKB-EC"/>
</dbReference>
<dbReference type="EMBL" id="NHNI01000001">
    <property type="protein sequence ID" value="OZY86014.1"/>
    <property type="molecule type" value="Genomic_DNA"/>
</dbReference>
<dbReference type="Proteomes" id="UP000216101">
    <property type="component" value="Unassembled WGS sequence"/>
</dbReference>
<dbReference type="InterPro" id="IPR029752">
    <property type="entry name" value="D-isomer_DH_CS1"/>
</dbReference>
<accession>A0A266Q7Z9</accession>
<dbReference type="Pfam" id="PF00389">
    <property type="entry name" value="2-Hacid_dh"/>
    <property type="match status" value="1"/>
</dbReference>
<dbReference type="SUPFAM" id="SSF55021">
    <property type="entry name" value="ACT-like"/>
    <property type="match status" value="1"/>
</dbReference>
<dbReference type="PROSITE" id="PS00065">
    <property type="entry name" value="D_2_HYDROXYACID_DH_1"/>
    <property type="match status" value="1"/>
</dbReference>
<dbReference type="EC" id="1.1.1.399" evidence="3"/>
<evidence type="ECO:0000256" key="7">
    <source>
        <dbReference type="ARBA" id="ARBA00023027"/>
    </source>
</evidence>
<evidence type="ECO:0000256" key="2">
    <source>
        <dbReference type="ARBA" id="ARBA00005216"/>
    </source>
</evidence>
<organism evidence="13 14">
    <name type="scientific">Cellvibrio mixtus</name>
    <dbReference type="NCBI Taxonomy" id="39650"/>
    <lineage>
        <taxon>Bacteria</taxon>
        <taxon>Pseudomonadati</taxon>
        <taxon>Pseudomonadota</taxon>
        <taxon>Gammaproteobacteria</taxon>
        <taxon>Cellvibrionales</taxon>
        <taxon>Cellvibrionaceae</taxon>
        <taxon>Cellvibrio</taxon>
    </lineage>
</organism>
<comment type="function">
    <text evidence="1">Catalyzes the reversible oxidation of 3-phospho-D-glycerate to 3-phosphonooxypyruvate, the first step of the phosphorylated L-serine biosynthesis pathway. Also catalyzes the reversible oxidation of 2-hydroxyglutarate to 2-oxoglutarate.</text>
</comment>
<dbReference type="UniPathway" id="UPA00135">
    <property type="reaction ID" value="UER00196"/>
</dbReference>
<evidence type="ECO:0000256" key="5">
    <source>
        <dbReference type="ARBA" id="ARBA00021582"/>
    </source>
</evidence>
<evidence type="ECO:0000256" key="8">
    <source>
        <dbReference type="ARBA" id="ARBA00030455"/>
    </source>
</evidence>
<evidence type="ECO:0000259" key="12">
    <source>
        <dbReference type="PROSITE" id="PS51671"/>
    </source>
</evidence>
<evidence type="ECO:0000313" key="13">
    <source>
        <dbReference type="EMBL" id="OZY86014.1"/>
    </source>
</evidence>
<evidence type="ECO:0000256" key="4">
    <source>
        <dbReference type="ARBA" id="ARBA00013143"/>
    </source>
</evidence>
<evidence type="ECO:0000256" key="9">
    <source>
        <dbReference type="ARBA" id="ARBA00048126"/>
    </source>
</evidence>
<name>A0A266Q7Z9_9GAMM</name>
<dbReference type="GO" id="GO:0051287">
    <property type="term" value="F:NAD binding"/>
    <property type="evidence" value="ECO:0007669"/>
    <property type="project" value="InterPro"/>
</dbReference>
<dbReference type="PANTHER" id="PTHR42938">
    <property type="entry name" value="FORMATE DEHYDROGENASE 1"/>
    <property type="match status" value="1"/>
</dbReference>
<dbReference type="InterPro" id="IPR002912">
    <property type="entry name" value="ACT_dom"/>
</dbReference>
<evidence type="ECO:0000256" key="11">
    <source>
        <dbReference type="RuleBase" id="RU003719"/>
    </source>
</evidence>
<evidence type="ECO:0000256" key="1">
    <source>
        <dbReference type="ARBA" id="ARBA00003800"/>
    </source>
</evidence>
<dbReference type="PROSITE" id="PS51671">
    <property type="entry name" value="ACT"/>
    <property type="match status" value="1"/>
</dbReference>
<dbReference type="InterPro" id="IPR006140">
    <property type="entry name" value="D-isomer_DH_NAD-bd"/>
</dbReference>
<comment type="similarity">
    <text evidence="11">Belongs to the D-isomer specific 2-hydroxyacid dehydrogenase family.</text>
</comment>
<evidence type="ECO:0000313" key="14">
    <source>
        <dbReference type="Proteomes" id="UP000216101"/>
    </source>
</evidence>
<dbReference type="InterPro" id="IPR045865">
    <property type="entry name" value="ACT-like_dom_sf"/>
</dbReference>
<dbReference type="SUPFAM" id="SSF52283">
    <property type="entry name" value="Formate/glycerate dehydrogenase catalytic domain-like"/>
    <property type="match status" value="1"/>
</dbReference>
<evidence type="ECO:0000256" key="10">
    <source>
        <dbReference type="ARBA" id="ARBA00048731"/>
    </source>
</evidence>
<keyword evidence="14" id="KW-1185">Reference proteome</keyword>
<evidence type="ECO:0000256" key="3">
    <source>
        <dbReference type="ARBA" id="ARBA00013001"/>
    </source>
</evidence>
<comment type="catalytic activity">
    <reaction evidence="10">
        <text>(2R)-3-phosphoglycerate + NAD(+) = 3-phosphooxypyruvate + NADH + H(+)</text>
        <dbReference type="Rhea" id="RHEA:12641"/>
        <dbReference type="ChEBI" id="CHEBI:15378"/>
        <dbReference type="ChEBI" id="CHEBI:18110"/>
        <dbReference type="ChEBI" id="CHEBI:57540"/>
        <dbReference type="ChEBI" id="CHEBI:57945"/>
        <dbReference type="ChEBI" id="CHEBI:58272"/>
        <dbReference type="EC" id="1.1.1.95"/>
    </reaction>
</comment>
<dbReference type="InterPro" id="IPR006139">
    <property type="entry name" value="D-isomer_2_OHA_DH_cat_dom"/>
</dbReference>
<gene>
    <name evidence="13" type="ORF">CBP51_03010</name>
</gene>
<dbReference type="AlphaFoldDB" id="A0A266Q7Z9"/>
<dbReference type="STRING" id="1209072.GCA_000766945_00122"/>
<keyword evidence="6 11" id="KW-0560">Oxidoreductase</keyword>